<evidence type="ECO:0000256" key="2">
    <source>
        <dbReference type="ARBA" id="ARBA00023136"/>
    </source>
</evidence>
<reference evidence="7 8" key="1">
    <citation type="submission" date="2020-11" db="EMBL/GenBank/DDBJ databases">
        <authorList>
            <person name="Wallbank WR R."/>
            <person name="Pardo Diaz C."/>
            <person name="Kozak K."/>
            <person name="Martin S."/>
            <person name="Jiggins C."/>
            <person name="Moest M."/>
            <person name="Warren A I."/>
            <person name="Generalovic N T."/>
            <person name="Byers J.R.P. K."/>
            <person name="Montejo-Kovacevich G."/>
            <person name="Yen C E."/>
        </authorList>
    </citation>
    <scope>NUCLEOTIDE SEQUENCE [LARGE SCALE GENOMIC DNA]</scope>
</reference>
<dbReference type="InterPro" id="IPR013162">
    <property type="entry name" value="CD80_C2-set"/>
</dbReference>
<feature type="compositionally biased region" description="Polar residues" evidence="4">
    <location>
        <begin position="432"/>
        <end position="441"/>
    </location>
</feature>
<dbReference type="Gene3D" id="2.60.40.10">
    <property type="entry name" value="Immunoglobulins"/>
    <property type="match status" value="4"/>
</dbReference>
<keyword evidence="5" id="KW-0812">Transmembrane</keyword>
<evidence type="ECO:0000256" key="1">
    <source>
        <dbReference type="ARBA" id="ARBA00004167"/>
    </source>
</evidence>
<dbReference type="InParanoid" id="A0A7R8V0K5"/>
<feature type="region of interest" description="Disordered" evidence="4">
    <location>
        <begin position="616"/>
        <end position="637"/>
    </location>
</feature>
<organism evidence="7 8">
    <name type="scientific">Hermetia illucens</name>
    <name type="common">Black soldier fly</name>
    <dbReference type="NCBI Taxonomy" id="343691"/>
    <lineage>
        <taxon>Eukaryota</taxon>
        <taxon>Metazoa</taxon>
        <taxon>Ecdysozoa</taxon>
        <taxon>Arthropoda</taxon>
        <taxon>Hexapoda</taxon>
        <taxon>Insecta</taxon>
        <taxon>Pterygota</taxon>
        <taxon>Neoptera</taxon>
        <taxon>Endopterygota</taxon>
        <taxon>Diptera</taxon>
        <taxon>Brachycera</taxon>
        <taxon>Stratiomyomorpha</taxon>
        <taxon>Stratiomyidae</taxon>
        <taxon>Hermetiinae</taxon>
        <taxon>Hermetia</taxon>
    </lineage>
</organism>
<evidence type="ECO:0000256" key="5">
    <source>
        <dbReference type="SAM" id="Phobius"/>
    </source>
</evidence>
<dbReference type="SMART" id="SM00409">
    <property type="entry name" value="IG"/>
    <property type="match status" value="3"/>
</dbReference>
<feature type="compositionally biased region" description="Polar residues" evidence="4">
    <location>
        <begin position="493"/>
        <end position="502"/>
    </location>
</feature>
<dbReference type="OrthoDB" id="10055806at2759"/>
<dbReference type="InterPro" id="IPR003598">
    <property type="entry name" value="Ig_sub2"/>
</dbReference>
<evidence type="ECO:0000259" key="6">
    <source>
        <dbReference type="PROSITE" id="PS50835"/>
    </source>
</evidence>
<feature type="domain" description="Ig-like" evidence="6">
    <location>
        <begin position="71"/>
        <end position="165"/>
    </location>
</feature>
<feature type="transmembrane region" description="Helical" evidence="5">
    <location>
        <begin position="786"/>
        <end position="812"/>
    </location>
</feature>
<dbReference type="AlphaFoldDB" id="A0A7R8V0K5"/>
<dbReference type="CDD" id="cd00096">
    <property type="entry name" value="Ig"/>
    <property type="match status" value="1"/>
</dbReference>
<dbReference type="EMBL" id="LR899013">
    <property type="protein sequence ID" value="CAD7090616.1"/>
    <property type="molecule type" value="Genomic_DNA"/>
</dbReference>
<evidence type="ECO:0000313" key="7">
    <source>
        <dbReference type="EMBL" id="CAD7090616.1"/>
    </source>
</evidence>
<feature type="compositionally biased region" description="Polar residues" evidence="4">
    <location>
        <begin position="472"/>
        <end position="486"/>
    </location>
</feature>
<dbReference type="InterPro" id="IPR013783">
    <property type="entry name" value="Ig-like_fold"/>
</dbReference>
<dbReference type="Pfam" id="PF13927">
    <property type="entry name" value="Ig_3"/>
    <property type="match status" value="1"/>
</dbReference>
<protein>
    <recommendedName>
        <fullName evidence="6">Ig-like domain-containing protein</fullName>
    </recommendedName>
</protein>
<name>A0A7R8V0K5_HERIL</name>
<comment type="subcellular location">
    <subcellularLocation>
        <location evidence="1">Membrane</location>
        <topology evidence="1">Single-pass membrane protein</topology>
    </subcellularLocation>
</comment>
<feature type="domain" description="Ig-like" evidence="6">
    <location>
        <begin position="1"/>
        <end position="64"/>
    </location>
</feature>
<keyword evidence="8" id="KW-1185">Reference proteome</keyword>
<dbReference type="SMART" id="SM00408">
    <property type="entry name" value="IGc2"/>
    <property type="match status" value="2"/>
</dbReference>
<dbReference type="GO" id="GO:0016020">
    <property type="term" value="C:membrane"/>
    <property type="evidence" value="ECO:0007669"/>
    <property type="project" value="UniProtKB-SubCell"/>
</dbReference>
<evidence type="ECO:0000256" key="3">
    <source>
        <dbReference type="ARBA" id="ARBA00023157"/>
    </source>
</evidence>
<dbReference type="Pfam" id="PF08205">
    <property type="entry name" value="C2-set_2"/>
    <property type="match status" value="1"/>
</dbReference>
<feature type="compositionally biased region" description="Low complexity" evidence="4">
    <location>
        <begin position="422"/>
        <end position="431"/>
    </location>
</feature>
<dbReference type="SUPFAM" id="SSF48726">
    <property type="entry name" value="Immunoglobulin"/>
    <property type="match status" value="3"/>
</dbReference>
<gene>
    <name evidence="7" type="ORF">HERILL_LOCUS13084</name>
</gene>
<feature type="compositionally biased region" description="Low complexity" evidence="4">
    <location>
        <begin position="619"/>
        <end position="637"/>
    </location>
</feature>
<dbReference type="PANTHER" id="PTHR23278:SF26">
    <property type="entry name" value="SIDESTEP III, ISOFORM O"/>
    <property type="match status" value="1"/>
</dbReference>
<proteinExistence type="predicted"/>
<feature type="non-terminal residue" evidence="7">
    <location>
        <position position="1071"/>
    </location>
</feature>
<dbReference type="InterPro" id="IPR007110">
    <property type="entry name" value="Ig-like_dom"/>
</dbReference>
<evidence type="ECO:0000313" key="8">
    <source>
        <dbReference type="Proteomes" id="UP000594454"/>
    </source>
</evidence>
<accession>A0A7R8V0K5</accession>
<dbReference type="InterPro" id="IPR003599">
    <property type="entry name" value="Ig_sub"/>
</dbReference>
<feature type="domain" description="Ig-like" evidence="6">
    <location>
        <begin position="267"/>
        <end position="365"/>
    </location>
</feature>
<dbReference type="FunCoup" id="A0A7R8V0K5">
    <property type="interactions" value="5"/>
</dbReference>
<dbReference type="PROSITE" id="PS50835">
    <property type="entry name" value="IG_LIKE"/>
    <property type="match status" value="4"/>
</dbReference>
<keyword evidence="3" id="KW-1015">Disulfide bond</keyword>
<feature type="region of interest" description="Disordered" evidence="4">
    <location>
        <begin position="460"/>
        <end position="502"/>
    </location>
</feature>
<dbReference type="InterPro" id="IPR036179">
    <property type="entry name" value="Ig-like_dom_sf"/>
</dbReference>
<feature type="region of interest" description="Disordered" evidence="4">
    <location>
        <begin position="417"/>
        <end position="444"/>
    </location>
</feature>
<evidence type="ECO:0000256" key="4">
    <source>
        <dbReference type="SAM" id="MobiDB-lite"/>
    </source>
</evidence>
<dbReference type="Proteomes" id="UP000594454">
    <property type="component" value="Chromosome 5"/>
</dbReference>
<dbReference type="PANTHER" id="PTHR23278">
    <property type="entry name" value="SIDESTEP PROTEIN"/>
    <property type="match status" value="1"/>
</dbReference>
<keyword evidence="2 5" id="KW-0472">Membrane</keyword>
<sequence length="1071" mass="117016">RPEPVVTWFNGSQPLQIGNGVLMGRHVTVNRLEVHQLTRDALNNTYRCEASNTKLAPPSIKTVRLEMLLKPIYVNITEKPKMFTSGSEYILTCVVVGSVPDTEIKWMQNNRSFKRGNVSLSTNGSTVTSSLIFHPLPEDDGTILKCEGSNPRLPNSALEDSLVLNVMYPPQVTLSLGSTLKPDDIKEGDDVYFECHIKANPKEHRIIWSHDGVPVTQNVSWGVIISTRSLVLQKVARLHAGLYACSAANDRGETQSALVNLRIRYAPVCTTSTVVVVGASLEESISIPCRVNSDPQEIEFEWTFSSSGEHFEVPSGHYTTVQETSGGTHRTVIESNETHIESYVETVSELVYTPKSERDYGTLACWGKNSIGKQTEPCLFQVVPAAKPASLRNCTLRPYVVTSAASLNSSNAATMHSNGLVSPSSSSSLSSYNKESTNGNHGSYVHSEYIREASAYLNIKTRTKRKRDAVKSGSSSQGRAQKPSTANRRKALGSSNNTKTNMIFENSRPAAPDVHTNEVVSLVAANTTKDQDDLKHSKSNSSYAARSVIERMSKRHANIYATSASIKRDKLRRNAIDNDDDKLDKFKSTKPVTIAEPMVRLYRSNGGVGFPNTTATNVSNSSMSSLHSSSSGSGESSAWTPLVATSPVDAIVPNYAYLKMETTSNGAGGGSNQVVENYENIVYSAIELECVAGYDGGLPQYFVLEAYDSRSKKLRLNMTSTYPDIPLFRIDLTELTPSDSYMDSPPTLHLIAYSVNQKGRSEPIILEDIAINEAEKRTDGAIGLSILPLAALLTGTLLTIGIGVLLVVVIAIRKRREQSSSSSCDDKDKHLGMDVTVTAPLEMGAGHQRFVVAYTLKQGIEKQPDIINAQKDSEQNLAMKQKQNATTPPSGRPNALYLGKQSYTPQNFESPTTIFTETEQQQKTTPSSHHSTLKYKDDGRKTYQEVIYSTLPVKNVLHESILSNSATMLARNESGRYDSPTSNYGNNCNANADLQNNISSHKTEFNKNDEYGLSVADYLGSNLDFSLGNTDSAITMGRVSNPTISSTTISKTNSTRNHIITDTLPGPESCV</sequence>
<keyword evidence="5" id="KW-1133">Transmembrane helix</keyword>
<feature type="domain" description="Ig-like" evidence="6">
    <location>
        <begin position="170"/>
        <end position="260"/>
    </location>
</feature>